<feature type="binding site" evidence="18">
    <location>
        <position position="286"/>
    </location>
    <ligand>
        <name>Mg(2+)</name>
        <dbReference type="ChEBI" id="CHEBI:18420"/>
    </ligand>
</feature>
<keyword evidence="10 18" id="KW-0547">Nucleotide-binding</keyword>
<feature type="binding site" evidence="18">
    <location>
        <begin position="426"/>
        <end position="427"/>
    </location>
    <ligand>
        <name>substrate</name>
    </ligand>
</feature>
<feature type="binding site" evidence="18">
    <location>
        <begin position="253"/>
        <end position="258"/>
    </location>
    <ligand>
        <name>substrate</name>
    </ligand>
</feature>
<comment type="similarity">
    <text evidence="2 18 19">Belongs to the HAM1 NTPase family.</text>
</comment>
<comment type="catalytic activity">
    <reaction evidence="15 18">
        <text>dITP + H2O = dIMP + diphosphate + H(+)</text>
        <dbReference type="Rhea" id="RHEA:28342"/>
        <dbReference type="ChEBI" id="CHEBI:15377"/>
        <dbReference type="ChEBI" id="CHEBI:15378"/>
        <dbReference type="ChEBI" id="CHEBI:33019"/>
        <dbReference type="ChEBI" id="CHEBI:61194"/>
        <dbReference type="ChEBI" id="CHEBI:61382"/>
        <dbReference type="EC" id="3.6.1.66"/>
    </reaction>
</comment>
<accession>A0A841R1X8</accession>
<dbReference type="EMBL" id="JACHHI010000002">
    <property type="protein sequence ID" value="MBB6477401.1"/>
    <property type="molecule type" value="Genomic_DNA"/>
</dbReference>
<dbReference type="CDD" id="cd00515">
    <property type="entry name" value="HAM1"/>
    <property type="match status" value="1"/>
</dbReference>
<keyword evidence="4 17" id="KW-0698">rRNA processing</keyword>
<feature type="domain" description="Exoribonuclease phosphorolytic" evidence="21">
    <location>
        <begin position="156"/>
        <end position="222"/>
    </location>
</feature>
<evidence type="ECO:0000256" key="14">
    <source>
        <dbReference type="ARBA" id="ARBA00023080"/>
    </source>
</evidence>
<dbReference type="GO" id="GO:0031125">
    <property type="term" value="P:rRNA 3'-end processing"/>
    <property type="evidence" value="ECO:0007669"/>
    <property type="project" value="UniProtKB-ARBA"/>
</dbReference>
<evidence type="ECO:0000256" key="6">
    <source>
        <dbReference type="ARBA" id="ARBA00022679"/>
    </source>
</evidence>
<dbReference type="HAMAP" id="MF_01405">
    <property type="entry name" value="Non_canon_purine_NTPase"/>
    <property type="match status" value="1"/>
</dbReference>
<evidence type="ECO:0000256" key="3">
    <source>
        <dbReference type="ARBA" id="ARBA00011738"/>
    </source>
</evidence>
<dbReference type="HAMAP" id="MF_00564">
    <property type="entry name" value="RNase_PH"/>
    <property type="match status" value="1"/>
</dbReference>
<dbReference type="GO" id="GO:0017111">
    <property type="term" value="F:ribonucleoside triphosphate phosphatase activity"/>
    <property type="evidence" value="ECO:0007669"/>
    <property type="project" value="InterPro"/>
</dbReference>
<dbReference type="InterPro" id="IPR027408">
    <property type="entry name" value="PNPase/RNase_PH_dom_sf"/>
</dbReference>
<evidence type="ECO:0000256" key="15">
    <source>
        <dbReference type="ARBA" id="ARBA00051875"/>
    </source>
</evidence>
<evidence type="ECO:0000256" key="7">
    <source>
        <dbReference type="ARBA" id="ARBA00022694"/>
    </source>
</evidence>
<dbReference type="InterPro" id="IPR050080">
    <property type="entry name" value="RNase_PH"/>
</dbReference>
<dbReference type="FunFam" id="3.90.950.10:FF:000001">
    <property type="entry name" value="dITP/XTP pyrophosphatase"/>
    <property type="match status" value="1"/>
</dbReference>
<dbReference type="GO" id="GO:0009022">
    <property type="term" value="F:tRNA nucleotidyltransferase activity"/>
    <property type="evidence" value="ECO:0007669"/>
    <property type="project" value="UniProtKB-UniRule"/>
</dbReference>
<dbReference type="Pfam" id="PF03725">
    <property type="entry name" value="RNase_PH_C"/>
    <property type="match status" value="1"/>
</dbReference>
<evidence type="ECO:0000256" key="1">
    <source>
        <dbReference type="ARBA" id="ARBA00006678"/>
    </source>
</evidence>
<feature type="active site" description="Proton acceptor" evidence="18">
    <location>
        <position position="315"/>
    </location>
</feature>
<evidence type="ECO:0000256" key="17">
    <source>
        <dbReference type="HAMAP-Rule" id="MF_00564"/>
    </source>
</evidence>
<organism evidence="22 23">
    <name type="scientific">Negativicoccus succinicivorans</name>
    <dbReference type="NCBI Taxonomy" id="620903"/>
    <lineage>
        <taxon>Bacteria</taxon>
        <taxon>Bacillati</taxon>
        <taxon>Bacillota</taxon>
        <taxon>Negativicutes</taxon>
        <taxon>Veillonellales</taxon>
        <taxon>Veillonellaceae</taxon>
        <taxon>Negativicoccus</taxon>
    </lineage>
</organism>
<dbReference type="GO" id="GO:0000166">
    <property type="term" value="F:nucleotide binding"/>
    <property type="evidence" value="ECO:0007669"/>
    <property type="project" value="UniProtKB-KW"/>
</dbReference>
<evidence type="ECO:0000256" key="9">
    <source>
        <dbReference type="ARBA" id="ARBA00022723"/>
    </source>
</evidence>
<dbReference type="NCBIfam" id="NF011397">
    <property type="entry name" value="PRK14822.1"/>
    <property type="match status" value="1"/>
</dbReference>
<feature type="domain" description="Exoribonuclease phosphorolytic" evidence="20">
    <location>
        <begin position="10"/>
        <end position="140"/>
    </location>
</feature>
<comment type="catalytic activity">
    <reaction evidence="18">
        <text>ITP + H2O = IMP + diphosphate + H(+)</text>
        <dbReference type="Rhea" id="RHEA:29399"/>
        <dbReference type="ChEBI" id="CHEBI:15377"/>
        <dbReference type="ChEBI" id="CHEBI:15378"/>
        <dbReference type="ChEBI" id="CHEBI:33019"/>
        <dbReference type="ChEBI" id="CHEBI:58053"/>
        <dbReference type="ChEBI" id="CHEBI:61402"/>
        <dbReference type="EC" id="3.6.1.66"/>
    </reaction>
</comment>
<keyword evidence="11 18" id="KW-0378">Hydrolase</keyword>
<evidence type="ECO:0000259" key="21">
    <source>
        <dbReference type="Pfam" id="PF03725"/>
    </source>
</evidence>
<dbReference type="SUPFAM" id="SSF55666">
    <property type="entry name" value="Ribonuclease PH domain 2-like"/>
    <property type="match status" value="1"/>
</dbReference>
<evidence type="ECO:0000256" key="2">
    <source>
        <dbReference type="ARBA" id="ARBA00008023"/>
    </source>
</evidence>
<dbReference type="InterPro" id="IPR015847">
    <property type="entry name" value="ExoRNase_PH_dom2"/>
</dbReference>
<dbReference type="Pfam" id="PF01725">
    <property type="entry name" value="Ham1p_like"/>
    <property type="match status" value="1"/>
</dbReference>
<dbReference type="Pfam" id="PF01138">
    <property type="entry name" value="RNase_PH"/>
    <property type="match status" value="1"/>
</dbReference>
<evidence type="ECO:0000259" key="20">
    <source>
        <dbReference type="Pfam" id="PF01138"/>
    </source>
</evidence>
<gene>
    <name evidence="17" type="primary">rph</name>
    <name evidence="22" type="ORF">HNR45_000431</name>
</gene>
<keyword evidence="6 17" id="KW-0808">Transferase</keyword>
<feature type="binding site" evidence="18">
    <location>
        <position position="315"/>
    </location>
    <ligand>
        <name>Mg(2+)</name>
        <dbReference type="ChEBI" id="CHEBI:18420"/>
    </ligand>
</feature>
<dbReference type="InterPro" id="IPR036345">
    <property type="entry name" value="ExoRNase_PH_dom2_sf"/>
</dbReference>
<keyword evidence="9 18" id="KW-0479">Metal-binding</keyword>
<dbReference type="PANTHER" id="PTHR11953">
    <property type="entry name" value="EXOSOME COMPLEX COMPONENT"/>
    <property type="match status" value="1"/>
</dbReference>
<dbReference type="NCBIfam" id="TIGR01966">
    <property type="entry name" value="RNasePH"/>
    <property type="match status" value="1"/>
</dbReference>
<dbReference type="GO" id="GO:0000175">
    <property type="term" value="F:3'-5'-RNA exonuclease activity"/>
    <property type="evidence" value="ECO:0007669"/>
    <property type="project" value="UniProtKB-UniRule"/>
</dbReference>
<dbReference type="GO" id="GO:0036222">
    <property type="term" value="F:XTP diphosphatase activity"/>
    <property type="evidence" value="ECO:0007669"/>
    <property type="project" value="UniProtKB-UniRule"/>
</dbReference>
<evidence type="ECO:0000256" key="5">
    <source>
        <dbReference type="ARBA" id="ARBA00022555"/>
    </source>
</evidence>
<dbReference type="GO" id="GO:0016075">
    <property type="term" value="P:rRNA catabolic process"/>
    <property type="evidence" value="ECO:0007669"/>
    <property type="project" value="UniProtKB-UniRule"/>
</dbReference>
<dbReference type="AlphaFoldDB" id="A0A841R1X8"/>
<comment type="caution">
    <text evidence="22">The sequence shown here is derived from an EMBL/GenBank/DDBJ whole genome shotgun (WGS) entry which is preliminary data.</text>
</comment>
<feature type="binding site" evidence="18">
    <location>
        <position position="316"/>
    </location>
    <ligand>
        <name>substrate</name>
    </ligand>
</feature>
<dbReference type="InterPro" id="IPR002381">
    <property type="entry name" value="RNase_PH_bac-type"/>
</dbReference>
<comment type="catalytic activity">
    <reaction evidence="16 18">
        <text>XTP + H2O = XMP + diphosphate + H(+)</text>
        <dbReference type="Rhea" id="RHEA:28610"/>
        <dbReference type="ChEBI" id="CHEBI:15377"/>
        <dbReference type="ChEBI" id="CHEBI:15378"/>
        <dbReference type="ChEBI" id="CHEBI:33019"/>
        <dbReference type="ChEBI" id="CHEBI:57464"/>
        <dbReference type="ChEBI" id="CHEBI:61314"/>
        <dbReference type="EC" id="3.6.1.66"/>
    </reaction>
</comment>
<dbReference type="SUPFAM" id="SSF52972">
    <property type="entry name" value="ITPase-like"/>
    <property type="match status" value="1"/>
</dbReference>
<feature type="binding site" evidence="18">
    <location>
        <position position="421"/>
    </location>
    <ligand>
        <name>substrate</name>
    </ligand>
</feature>
<feature type="binding site" evidence="17">
    <location>
        <position position="86"/>
    </location>
    <ligand>
        <name>phosphate</name>
        <dbReference type="ChEBI" id="CHEBI:43474"/>
        <note>substrate</note>
    </ligand>
</feature>
<comment type="function">
    <text evidence="18">Pyrophosphatase that catalyzes the hydrolysis of nucleoside triphosphates to their monophosphate derivatives, with a high preference for the non-canonical purine nucleotides XTP (xanthosine triphosphate), dITP (deoxyinosine triphosphate) and ITP. Seems to function as a house-cleaning enzyme that removes non-canonical purine nucleotides from the nucleotide pool, thus preventing their incorporation into DNA/RNA and avoiding chromosomal lesions.</text>
</comment>
<proteinExistence type="inferred from homology"/>
<dbReference type="SUPFAM" id="SSF54211">
    <property type="entry name" value="Ribosomal protein S5 domain 2-like"/>
    <property type="match status" value="1"/>
</dbReference>
<dbReference type="InterPro" id="IPR029001">
    <property type="entry name" value="ITPase-like_fam"/>
</dbReference>
<dbReference type="Gene3D" id="3.90.950.10">
    <property type="match status" value="1"/>
</dbReference>
<keyword evidence="23" id="KW-1185">Reference proteome</keyword>
<dbReference type="GO" id="GO:0046872">
    <property type="term" value="F:metal ion binding"/>
    <property type="evidence" value="ECO:0007669"/>
    <property type="project" value="UniProtKB-KW"/>
</dbReference>
<feature type="binding site" evidence="17">
    <location>
        <begin position="124"/>
        <end position="126"/>
    </location>
    <ligand>
        <name>phosphate</name>
        <dbReference type="ChEBI" id="CHEBI:43474"/>
        <note>substrate</note>
    </ligand>
</feature>
<dbReference type="EC" id="3.6.1.66" evidence="18"/>
<keyword evidence="14 18" id="KW-0546">Nucleotide metabolism</keyword>
<reference evidence="22 23" key="1">
    <citation type="submission" date="2020-08" db="EMBL/GenBank/DDBJ databases">
        <title>Genomic Encyclopedia of Type Strains, Phase IV (KMG-IV): sequencing the most valuable type-strain genomes for metagenomic binning, comparative biology and taxonomic classification.</title>
        <authorList>
            <person name="Goeker M."/>
        </authorList>
    </citation>
    <scope>NUCLEOTIDE SEQUENCE [LARGE SCALE GENOMIC DNA]</scope>
    <source>
        <strain evidence="22 23">DSM 21255</strain>
    </source>
</reference>
<comment type="cofactor">
    <cofactor evidence="18">
        <name>Mg(2+)</name>
        <dbReference type="ChEBI" id="CHEBI:18420"/>
    </cofactor>
    <text evidence="18">Binds 1 Mg(2+) ion per subunit.</text>
</comment>
<dbReference type="InterPro" id="IPR002637">
    <property type="entry name" value="RdgB/HAM1"/>
</dbReference>
<evidence type="ECO:0000256" key="13">
    <source>
        <dbReference type="ARBA" id="ARBA00022884"/>
    </source>
</evidence>
<dbReference type="InterPro" id="IPR018336">
    <property type="entry name" value="RNase_PH_CS"/>
</dbReference>
<comment type="function">
    <text evidence="17">Phosphorolytic 3'-5' exoribonuclease that plays an important role in tRNA 3'-end maturation. Removes nucleotide residues following the 3'-CCA terminus of tRNAs; can also add nucleotides to the ends of RNA molecules by using nucleoside diphosphates as substrates, but this may not be physiologically important. Probably plays a role in initiation of 16S rRNA degradation (leading to ribosome degradation) during starvation.</text>
</comment>
<comment type="similarity">
    <text evidence="1 17">Belongs to the RNase PH family.</text>
</comment>
<evidence type="ECO:0000256" key="4">
    <source>
        <dbReference type="ARBA" id="ARBA00022552"/>
    </source>
</evidence>
<dbReference type="PANTHER" id="PTHR11953:SF0">
    <property type="entry name" value="EXOSOME COMPLEX COMPONENT RRP41"/>
    <property type="match status" value="1"/>
</dbReference>
<name>A0A841R1X8_9FIRM</name>
<keyword evidence="7 17" id="KW-0819">tRNA processing</keyword>
<feature type="binding site" evidence="18">
    <location>
        <begin position="398"/>
        <end position="401"/>
    </location>
    <ligand>
        <name>substrate</name>
    </ligand>
</feature>
<dbReference type="FunFam" id="3.30.230.70:FF:000003">
    <property type="entry name" value="Ribonuclease PH"/>
    <property type="match status" value="1"/>
</dbReference>
<evidence type="ECO:0000313" key="22">
    <source>
        <dbReference type="EMBL" id="MBB6477401.1"/>
    </source>
</evidence>
<evidence type="ECO:0000313" key="23">
    <source>
        <dbReference type="Proteomes" id="UP000591941"/>
    </source>
</evidence>
<comment type="subunit">
    <text evidence="17">Homohexameric ring arranged as a trimer of dimers.</text>
</comment>
<evidence type="ECO:0000256" key="8">
    <source>
        <dbReference type="ARBA" id="ARBA00022695"/>
    </source>
</evidence>
<dbReference type="GO" id="GO:0009117">
    <property type="term" value="P:nucleotide metabolic process"/>
    <property type="evidence" value="ECO:0007669"/>
    <property type="project" value="UniProtKB-KW"/>
</dbReference>
<protein>
    <recommendedName>
        <fullName evidence="17 18">Multifunctional fusion protein</fullName>
    </recommendedName>
    <domain>
        <recommendedName>
            <fullName evidence="18">dITP/XTP pyrophosphatase</fullName>
            <ecNumber evidence="18">3.6.1.66</ecNumber>
        </recommendedName>
        <alternativeName>
            <fullName evidence="18">Non-canonical purine NTP pyrophosphatase</fullName>
        </alternativeName>
        <alternativeName>
            <fullName evidence="18">Non-standard purine NTP pyrophosphatase</fullName>
        </alternativeName>
        <alternativeName>
            <fullName evidence="18">Nucleoside-triphosphate diphosphatase</fullName>
        </alternativeName>
        <alternativeName>
            <fullName evidence="18">Nucleoside-triphosphate pyrophosphatase</fullName>
            <shortName evidence="18">NTPase</shortName>
        </alternativeName>
    </domain>
    <domain>
        <recommendedName>
            <fullName evidence="17">Ribonuclease PH</fullName>
            <shortName evidence="17">RNase PH</shortName>
            <ecNumber evidence="17">2.7.7.56</ecNumber>
        </recommendedName>
        <alternativeName>
            <fullName evidence="17">tRNA nucleotidyltransferase</fullName>
        </alternativeName>
    </domain>
</protein>
<dbReference type="GO" id="GO:0009146">
    <property type="term" value="P:purine nucleoside triphosphate catabolic process"/>
    <property type="evidence" value="ECO:0007669"/>
    <property type="project" value="UniProtKB-UniRule"/>
</dbReference>
<dbReference type="PROSITE" id="PS01277">
    <property type="entry name" value="RIBONUCLEASE_PH"/>
    <property type="match status" value="1"/>
</dbReference>
<dbReference type="OrthoDB" id="9807456at2"/>
<evidence type="ECO:0000256" key="19">
    <source>
        <dbReference type="RuleBase" id="RU003781"/>
    </source>
</evidence>
<dbReference type="GO" id="GO:0000049">
    <property type="term" value="F:tRNA binding"/>
    <property type="evidence" value="ECO:0007669"/>
    <property type="project" value="UniProtKB-UniRule"/>
</dbReference>
<keyword evidence="8 17" id="KW-0548">Nucleotidyltransferase</keyword>
<dbReference type="GO" id="GO:0008033">
    <property type="term" value="P:tRNA processing"/>
    <property type="evidence" value="ECO:0007669"/>
    <property type="project" value="UniProtKB-UniRule"/>
</dbReference>
<dbReference type="CDD" id="cd11362">
    <property type="entry name" value="RNase_PH_bact"/>
    <property type="match status" value="1"/>
</dbReference>
<evidence type="ECO:0000256" key="11">
    <source>
        <dbReference type="ARBA" id="ARBA00022801"/>
    </source>
</evidence>
<evidence type="ECO:0000256" key="12">
    <source>
        <dbReference type="ARBA" id="ARBA00022842"/>
    </source>
</evidence>
<dbReference type="GO" id="GO:0036220">
    <property type="term" value="F:ITP diphosphatase activity"/>
    <property type="evidence" value="ECO:0007669"/>
    <property type="project" value="UniProtKB-UniRule"/>
</dbReference>
<dbReference type="InterPro" id="IPR001247">
    <property type="entry name" value="ExoRNase_PH_dom1"/>
</dbReference>
<keyword evidence="5 17" id="KW-0820">tRNA-binding</keyword>
<evidence type="ECO:0000256" key="10">
    <source>
        <dbReference type="ARBA" id="ARBA00022741"/>
    </source>
</evidence>
<dbReference type="InterPro" id="IPR020568">
    <property type="entry name" value="Ribosomal_Su5_D2-typ_SF"/>
</dbReference>
<comment type="subunit">
    <text evidence="3 18">Homodimer.</text>
</comment>
<dbReference type="EC" id="2.7.7.56" evidence="17"/>
<dbReference type="InterPro" id="IPR020922">
    <property type="entry name" value="dITP/XTP_pyrophosphatase"/>
</dbReference>
<dbReference type="Gene3D" id="3.30.230.70">
    <property type="entry name" value="GHMP Kinase, N-terminal domain"/>
    <property type="match status" value="1"/>
</dbReference>
<evidence type="ECO:0000256" key="16">
    <source>
        <dbReference type="ARBA" id="ARBA00052017"/>
    </source>
</evidence>
<dbReference type="NCBIfam" id="TIGR00042">
    <property type="entry name" value="RdgB/HAM1 family non-canonical purine NTP pyrophosphatase"/>
    <property type="match status" value="1"/>
</dbReference>
<dbReference type="Proteomes" id="UP000591941">
    <property type="component" value="Unassembled WGS sequence"/>
</dbReference>
<keyword evidence="13" id="KW-0694">RNA-binding</keyword>
<comment type="catalytic activity">
    <reaction evidence="17">
        <text>tRNA(n+1) + phosphate = tRNA(n) + a ribonucleoside 5'-diphosphate</text>
        <dbReference type="Rhea" id="RHEA:10628"/>
        <dbReference type="Rhea" id="RHEA-COMP:17343"/>
        <dbReference type="Rhea" id="RHEA-COMP:17344"/>
        <dbReference type="ChEBI" id="CHEBI:43474"/>
        <dbReference type="ChEBI" id="CHEBI:57930"/>
        <dbReference type="ChEBI" id="CHEBI:173114"/>
        <dbReference type="EC" id="2.7.7.56"/>
    </reaction>
</comment>
<keyword evidence="12 18" id="KW-0460">Magnesium</keyword>
<evidence type="ECO:0000256" key="18">
    <source>
        <dbReference type="HAMAP-Rule" id="MF_01405"/>
    </source>
</evidence>
<sequence length="443" mass="47715">MRIDGRETNELRPVTIERGVNKYAEGSALITCGDTKVLCTASVQPRVPRWLRGAGRGWVTAEYQMLPRATKDRNQREAVRGKLSGRSQEIQRLIGRGLRQAVDLEALGEVAITLDCDVLQADGSTRTASITGAYVALVEAIAGMWNGEGPFPVKDFCAAVSVGELAGVPHLDLCYEEDSTADVDMNVVALQSGELVEVQGTGEGATFSRAQLNELLDLAQKGIAELIAAQQEALGDLADLVGSVGRRGILLATHNEGKIREMQAMLAEVGYQGIPVTEVADLPDPEETGTTFAENALIKARYYMEKTGLPALADDSGLAVDALDGAPGVYSARYAGTHGDDAANNAKLVAEMTAVAPQDRGAEYVCELALVYPDGTKRTARGICRGEIVLEPRGTGGFGYDPYFYLPEREKTMAELTLEEKNRISHRGEALRILSERLREQSE</sequence>
<dbReference type="GO" id="GO:0035870">
    <property type="term" value="F:dITP diphosphatase activity"/>
    <property type="evidence" value="ECO:0007669"/>
    <property type="project" value="UniProtKB-UniRule"/>
</dbReference>